<name>A0A5E7MWD5_PSEFL</name>
<accession>A0A5E7MWD5</accession>
<dbReference type="Gene3D" id="3.40.50.2000">
    <property type="entry name" value="Glycogen Phosphorylase B"/>
    <property type="match status" value="1"/>
</dbReference>
<reference evidence="1 2" key="1">
    <citation type="submission" date="2019-09" db="EMBL/GenBank/DDBJ databases">
        <authorList>
            <person name="Chandra G."/>
            <person name="Truman W A."/>
        </authorList>
    </citation>
    <scope>NUCLEOTIDE SEQUENCE [LARGE SCALE GENOMIC DNA]</scope>
    <source>
        <strain evidence="1">PS896</strain>
    </source>
</reference>
<evidence type="ECO:0008006" key="3">
    <source>
        <dbReference type="Google" id="ProtNLM"/>
    </source>
</evidence>
<dbReference type="AlphaFoldDB" id="A0A5E7MWD5"/>
<dbReference type="SUPFAM" id="SSF53756">
    <property type="entry name" value="UDP-Glycosyltransferase/glycogen phosphorylase"/>
    <property type="match status" value="1"/>
</dbReference>
<dbReference type="Proteomes" id="UP000377224">
    <property type="component" value="Unassembled WGS sequence"/>
</dbReference>
<evidence type="ECO:0000313" key="1">
    <source>
        <dbReference type="EMBL" id="VVP28907.1"/>
    </source>
</evidence>
<sequence>MQKLINNMIEHFKSVARDCVFKIIKKQPEKLDAVKMACTELLDKNFYLERYPDIAEANADPLLHYIECGFAEGRWPLSIDNSDAGRRIQKALEFDPLNSMAVKLNLMLSLGASDPETVRRGLEWFKGGVATPELIELHRQLIEDSAVTLFINQYLYSNRFSELHCILIDFQDLLPESGKIKVALALCVFRLGRLEAAGKALAELAEIPSAFEGLVLEATKTIAEAKIVNTALPSDSRILLLDSSFPSKVSSFRYGEFKSYLAEIDECSIQVRPDDLSKYGEPLPFHTQVEQFRKISGLPADRIRYFDADFIGSPKVAYCVFLNLADYFYSQIGLPSAEHLLFTLYPGGGFNLNDEVSDKKLRKLCDNPKLTKIITTQNVSYRYLVEGGFCDPDRILHIYGGIIPNIYTLDDKVPVVKNLDKPLDVCFVAQKYSATGAEKGYDVFVDVVRKFANSADIRFHVVGGFDEKTIDLGDVGNITFHGTQPASFFDGFYTQMDLILSPNIHASALDPSQSDSFDGFPTTAVVEAGLKGVAVFLSDFKKMNFHLDGSRIFKDNEMKIIDRNPDLISQVIDGYLSDRQALMELGQNGRRAILREFGYEVQMRPRIELLNKCLSTTC</sequence>
<protein>
    <recommendedName>
        <fullName evidence="3">Glycosyl transferase family 1 domain-containing protein</fullName>
    </recommendedName>
</protein>
<organism evidence="1 2">
    <name type="scientific">Pseudomonas fluorescens</name>
    <dbReference type="NCBI Taxonomy" id="294"/>
    <lineage>
        <taxon>Bacteria</taxon>
        <taxon>Pseudomonadati</taxon>
        <taxon>Pseudomonadota</taxon>
        <taxon>Gammaproteobacteria</taxon>
        <taxon>Pseudomonadales</taxon>
        <taxon>Pseudomonadaceae</taxon>
        <taxon>Pseudomonas</taxon>
    </lineage>
</organism>
<dbReference type="EMBL" id="CABVIN010000006">
    <property type="protein sequence ID" value="VVP28907.1"/>
    <property type="molecule type" value="Genomic_DNA"/>
</dbReference>
<dbReference type="RefSeq" id="WP_064391426.1">
    <property type="nucleotide sequence ID" value="NZ_CABVIN010000006.1"/>
</dbReference>
<gene>
    <name evidence="1" type="ORF">PS896_04239</name>
</gene>
<proteinExistence type="predicted"/>
<evidence type="ECO:0000313" key="2">
    <source>
        <dbReference type="Proteomes" id="UP000377224"/>
    </source>
</evidence>